<protein>
    <submittedName>
        <fullName evidence="1">Uncharacterized protein</fullName>
    </submittedName>
</protein>
<feature type="non-terminal residue" evidence="1">
    <location>
        <position position="61"/>
    </location>
</feature>
<evidence type="ECO:0000313" key="1">
    <source>
        <dbReference type="EMBL" id="CDW38265.1"/>
    </source>
</evidence>
<name>A0A0K2UJL7_LEPSM</name>
<reference evidence="1" key="1">
    <citation type="submission" date="2014-05" db="EMBL/GenBank/DDBJ databases">
        <authorList>
            <person name="Chronopoulou M."/>
        </authorList>
    </citation>
    <scope>NUCLEOTIDE SEQUENCE</scope>
    <source>
        <tissue evidence="1">Whole organism</tissue>
    </source>
</reference>
<organism evidence="1">
    <name type="scientific">Lepeophtheirus salmonis</name>
    <name type="common">Salmon louse</name>
    <name type="synonym">Caligus salmonis</name>
    <dbReference type="NCBI Taxonomy" id="72036"/>
    <lineage>
        <taxon>Eukaryota</taxon>
        <taxon>Metazoa</taxon>
        <taxon>Ecdysozoa</taxon>
        <taxon>Arthropoda</taxon>
        <taxon>Crustacea</taxon>
        <taxon>Multicrustacea</taxon>
        <taxon>Hexanauplia</taxon>
        <taxon>Copepoda</taxon>
        <taxon>Siphonostomatoida</taxon>
        <taxon>Caligidae</taxon>
        <taxon>Lepeophtheirus</taxon>
    </lineage>
</organism>
<dbReference type="AlphaFoldDB" id="A0A0K2UJL7"/>
<proteinExistence type="predicted"/>
<accession>A0A0K2UJL7</accession>
<sequence>MKEGSTIKRNSDGMIEKRPIVNIVIDHTYALPCTMESLWEETKRAKRDIMILSEKNELLSK</sequence>
<dbReference type="EMBL" id="HACA01020904">
    <property type="protein sequence ID" value="CDW38265.1"/>
    <property type="molecule type" value="Transcribed_RNA"/>
</dbReference>